<organism evidence="2 3">
    <name type="scientific">Cohnella luojiensis</name>
    <dbReference type="NCBI Taxonomy" id="652876"/>
    <lineage>
        <taxon>Bacteria</taxon>
        <taxon>Bacillati</taxon>
        <taxon>Bacillota</taxon>
        <taxon>Bacilli</taxon>
        <taxon>Bacillales</taxon>
        <taxon>Paenibacillaceae</taxon>
        <taxon>Cohnella</taxon>
    </lineage>
</organism>
<reference evidence="2 3" key="1">
    <citation type="submission" date="2019-03" db="EMBL/GenBank/DDBJ databases">
        <title>Cohnella endophytica sp. nov., a novel endophytic bacterium isolated from bark of Sonneratia apetala.</title>
        <authorList>
            <person name="Tuo L."/>
        </authorList>
    </citation>
    <scope>NUCLEOTIDE SEQUENCE [LARGE SCALE GENOMIC DNA]</scope>
    <source>
        <strain evidence="2 3">CCTCC AB 208254</strain>
    </source>
</reference>
<dbReference type="InterPro" id="IPR058780">
    <property type="entry name" value="YhfM-like_dom"/>
</dbReference>
<sequence>MSLKRKRGVILMLAALIGLSSYFYVFRVTADEVVVYRMIDFNSEGQYSKLVFTDREAIKAFTYAVRFADKQPGIVDIAAPDYRFYLGGKGYYLWLDERYAKGTLMKPPNTGTIYTIGKSTTSKLKKIIGVGK</sequence>
<proteinExistence type="predicted"/>
<protein>
    <recommendedName>
        <fullName evidence="1">YhfM-like domain-containing protein</fullName>
    </recommendedName>
</protein>
<evidence type="ECO:0000313" key="3">
    <source>
        <dbReference type="Proteomes" id="UP000297900"/>
    </source>
</evidence>
<dbReference type="EMBL" id="SOMN01000049">
    <property type="protein sequence ID" value="TFE19795.1"/>
    <property type="molecule type" value="Genomic_DNA"/>
</dbReference>
<gene>
    <name evidence="2" type="ORF">E2980_21975</name>
</gene>
<dbReference type="Pfam" id="PF26353">
    <property type="entry name" value="YhfM"/>
    <property type="match status" value="1"/>
</dbReference>
<feature type="domain" description="YhfM-like" evidence="1">
    <location>
        <begin position="42"/>
        <end position="128"/>
    </location>
</feature>
<evidence type="ECO:0000313" key="2">
    <source>
        <dbReference type="EMBL" id="TFE19795.1"/>
    </source>
</evidence>
<accession>A0A4Y8LPL3</accession>
<dbReference type="Proteomes" id="UP000297900">
    <property type="component" value="Unassembled WGS sequence"/>
</dbReference>
<comment type="caution">
    <text evidence="2">The sequence shown here is derived from an EMBL/GenBank/DDBJ whole genome shotgun (WGS) entry which is preliminary data.</text>
</comment>
<name>A0A4Y8LPL3_9BACL</name>
<evidence type="ECO:0000259" key="1">
    <source>
        <dbReference type="Pfam" id="PF26353"/>
    </source>
</evidence>
<keyword evidence="3" id="KW-1185">Reference proteome</keyword>
<dbReference type="AlphaFoldDB" id="A0A4Y8LPL3"/>